<dbReference type="Proteomes" id="UP000007589">
    <property type="component" value="Chromosome"/>
</dbReference>
<accession>H8K761</accession>
<feature type="transmembrane region" description="Helical" evidence="3">
    <location>
        <begin position="798"/>
        <end position="820"/>
    </location>
</feature>
<dbReference type="eggNOG" id="COG1357">
    <property type="taxonomic scope" value="Bacteria"/>
</dbReference>
<name>H8K761_RICAC</name>
<gene>
    <name evidence="4" type="ordered locus">MC5_03910</name>
</gene>
<feature type="compositionally biased region" description="Basic and acidic residues" evidence="2">
    <location>
        <begin position="908"/>
        <end position="927"/>
    </location>
</feature>
<dbReference type="OrthoDB" id="5293049at2"/>
<evidence type="ECO:0000313" key="4">
    <source>
        <dbReference type="EMBL" id="AFC71104.1"/>
    </source>
</evidence>
<proteinExistence type="predicted"/>
<dbReference type="InterPro" id="IPR001646">
    <property type="entry name" value="5peptide_repeat"/>
</dbReference>
<feature type="transmembrane region" description="Helical" evidence="3">
    <location>
        <begin position="768"/>
        <end position="792"/>
    </location>
</feature>
<evidence type="ECO:0008006" key="6">
    <source>
        <dbReference type="Google" id="ProtNLM"/>
    </source>
</evidence>
<dbReference type="Pfam" id="PF13599">
    <property type="entry name" value="Pentapeptide_4"/>
    <property type="match status" value="1"/>
</dbReference>
<keyword evidence="3" id="KW-0472">Membrane</keyword>
<sequence>MTNLNIYKCEEKDLNDYLGYIKDNPSVSLNDFIKNKYFAEDNDKIIITSLENMEINADLVNANFQGTILTDAVFNNCDLINTILCDSDLTNVKFNDCTFIGTDFRGANLHYTDCNYKDYDYDNYKIPNLKDKIRDIKLSFSNLERLNKYIDKDLEKERVKEIVIDEVTNKKKYILATEDEETLHTVKAKELQTKQEELETLKQNLDNPGIATNLLNAFWNSAETIAQNQQNKLETINKLQHEVNKLETEIYALDNLRMFCGNGLADIFEQLKDEKIQVKLDPSYIIGSPAKERDIPKEYIKLTSAEFDLYLAEAAKQSDTKLSLTDFVRKQKKLSEDLNIVPDLSDINLSGKTLTNLNLKNTLFASANLENINISNCNLDFTNFEGANLQNAVFQDVTARNTGFLFADLKKSKIENSDMSRAYMPKVDLSEAEVTNSKFNAVMMVNADAEKLIMQDSEWKNSNLTGISLAYADMQRVQMQGVVLNNALLDQANIISTDLENAFMNNARALEAKFKEQCNMQGITARNAYFSDAEFEHILSLKEADLREAIIQRVKLKNADLTKAKLDKANLEYADLTNATLTNATAQFVKLSNATLEKAEAEGLNISDVIAKNINAKEANFKNVIMQRADLTKADFTKAVLENADMQAVEALDAIFKEATLKQANLKAANLAGINKEGADFDKAKLNDATKMHDTKGEAKGNLDHQDKDGKKASVNVNEHAKLQDKIHAREKSGWFLKTGVGQLCTKIAKTTTSGISRVTNFLASKKFLVGLAVVAGLVVAAAPFVAMPVLLVTGTAIATKAVILGAGILAGGLVAIGTYKLTQKPLRNLQKSFENLTSSIDKYISPPPENIDELVTEKQQARQKAETEKSKEREENLNNVNNNIDKAKEQDILKQAQNNLNQATPKVEIKEKQDKTVEKQQTEHGKFAAKFQPNTKGKGFVEKIKDAKKKTNSTKEAYN</sequence>
<dbReference type="HOGENOM" id="CLU_309008_0_0_5"/>
<reference evidence="5" key="1">
    <citation type="submission" date="2012-02" db="EMBL/GenBank/DDBJ databases">
        <title>Complete genome sequence of Rickettsia australis strain Cutlack.</title>
        <authorList>
            <person name="Johnson S.L."/>
            <person name="Munk A.C."/>
            <person name="Han S."/>
            <person name="Bruce D.C."/>
            <person name="Dasch G.A."/>
        </authorList>
    </citation>
    <scope>NUCLEOTIDE SEQUENCE [LARGE SCALE GENOMIC DNA]</scope>
    <source>
        <strain evidence="5">Cutlack</strain>
    </source>
</reference>
<keyword evidence="3" id="KW-1133">Transmembrane helix</keyword>
<evidence type="ECO:0000256" key="2">
    <source>
        <dbReference type="SAM" id="MobiDB-lite"/>
    </source>
</evidence>
<feature type="coiled-coil region" evidence="1">
    <location>
        <begin position="229"/>
        <end position="256"/>
    </location>
</feature>
<evidence type="ECO:0000256" key="3">
    <source>
        <dbReference type="SAM" id="Phobius"/>
    </source>
</evidence>
<feature type="region of interest" description="Disordered" evidence="2">
    <location>
        <begin position="906"/>
        <end position="960"/>
    </location>
</feature>
<dbReference type="Pfam" id="PF00805">
    <property type="entry name" value="Pentapeptide"/>
    <property type="match status" value="5"/>
</dbReference>
<dbReference type="KEGG" id="rau:MC5_03910"/>
<evidence type="ECO:0000313" key="5">
    <source>
        <dbReference type="Proteomes" id="UP000007589"/>
    </source>
</evidence>
<dbReference type="EMBL" id="CP003338">
    <property type="protein sequence ID" value="AFC71104.1"/>
    <property type="molecule type" value="Genomic_DNA"/>
</dbReference>
<dbReference type="Gene3D" id="2.160.20.80">
    <property type="entry name" value="E3 ubiquitin-protein ligase SopA"/>
    <property type="match status" value="3"/>
</dbReference>
<dbReference type="PANTHER" id="PTHR14136:SF17">
    <property type="entry name" value="BTB_POZ DOMAIN-CONTAINING PROTEIN KCTD9"/>
    <property type="match status" value="1"/>
</dbReference>
<dbReference type="InterPro" id="IPR051082">
    <property type="entry name" value="Pentapeptide-BTB/POZ_domain"/>
</dbReference>
<keyword evidence="3" id="KW-0812">Transmembrane</keyword>
<organism evidence="4 5">
    <name type="scientific">Rickettsia australis (strain Cutlack)</name>
    <dbReference type="NCBI Taxonomy" id="1105110"/>
    <lineage>
        <taxon>Bacteria</taxon>
        <taxon>Pseudomonadati</taxon>
        <taxon>Pseudomonadota</taxon>
        <taxon>Alphaproteobacteria</taxon>
        <taxon>Rickettsiales</taxon>
        <taxon>Rickettsiaceae</taxon>
        <taxon>Rickettsieae</taxon>
        <taxon>Rickettsia</taxon>
        <taxon>spotted fever group</taxon>
    </lineage>
</organism>
<evidence type="ECO:0000256" key="1">
    <source>
        <dbReference type="SAM" id="Coils"/>
    </source>
</evidence>
<keyword evidence="1" id="KW-0175">Coiled coil</keyword>
<dbReference type="AlphaFoldDB" id="H8K761"/>
<protein>
    <recommendedName>
        <fullName evidence="6">Pentapeptide repeat-containing protein</fullName>
    </recommendedName>
</protein>
<feature type="coiled-coil region" evidence="1">
    <location>
        <begin position="852"/>
        <end position="891"/>
    </location>
</feature>
<dbReference type="RefSeq" id="WP_014412631.1">
    <property type="nucleotide sequence ID" value="NC_017058.1"/>
</dbReference>
<dbReference type="SUPFAM" id="SSF141571">
    <property type="entry name" value="Pentapeptide repeat-like"/>
    <property type="match status" value="3"/>
</dbReference>
<dbReference type="STRING" id="1105110.MC5_03910"/>
<dbReference type="PANTHER" id="PTHR14136">
    <property type="entry name" value="BTB_POZ DOMAIN-CONTAINING PROTEIN KCTD9"/>
    <property type="match status" value="1"/>
</dbReference>
<keyword evidence="5" id="KW-1185">Reference proteome</keyword>